<proteinExistence type="predicted"/>
<evidence type="ECO:0000313" key="2">
    <source>
        <dbReference type="EMBL" id="MXO51663.1"/>
    </source>
</evidence>
<dbReference type="RefSeq" id="WP_160608378.1">
    <property type="nucleotide sequence ID" value="NZ_WTYF01000004.1"/>
</dbReference>
<dbReference type="OrthoDB" id="9814383at2"/>
<sequence length="463" mass="51022">MRLVRGALTLLLAAFAAPLAAEDSKSAAARPLRVTVSQEDEQWFATFEFPGNHKEWAFVRSNRSSQLDASWRLATWRIITPGVELVREGERDLLRATGTTMPENVTIEFDLFDGDLNADYHPAMVFSDGTVALYTGHFQIWPWTGADGYAPSQAPLTELTFRSDDSGFIADGEKVASVKTADLNTYVIVGTPQLVTTPHLTAIIDPGIPAWMRTKLHFLVPRLLDGLAARLGPHAMDSDPTILATWAGPTADVITRGGSVLPGMVTLRFEGESMLEERADEIQPVRWFLAHETAHFWLGQTVRHPDETAAWISEGGATLLAYRLTQSIDPAYEPGFDIAREWKDCIDLSSKGPLDEADNRRDYRANYACGTVLGMIAEGAAQQNGSRDFFNFWRSLIDANRRDKGGDGIVSVSDWLAQLSRESKDRELAARVRSFIHDGSDDPQADLCAMLARVGRRAPGCTA</sequence>
<name>A0A844Y2X1_9SPHN</name>
<dbReference type="Gene3D" id="1.10.390.10">
    <property type="entry name" value="Neutral Protease Domain 2"/>
    <property type="match status" value="1"/>
</dbReference>
<dbReference type="EMBL" id="WTYF01000004">
    <property type="protein sequence ID" value="MXO51663.1"/>
    <property type="molecule type" value="Genomic_DNA"/>
</dbReference>
<feature type="chain" id="PRO_5032973285" description="Peptidase M1 membrane alanine aminopeptidase domain-containing protein" evidence="1">
    <location>
        <begin position="22"/>
        <end position="463"/>
    </location>
</feature>
<keyword evidence="1" id="KW-0732">Signal</keyword>
<feature type="signal peptide" evidence="1">
    <location>
        <begin position="1"/>
        <end position="21"/>
    </location>
</feature>
<evidence type="ECO:0000313" key="3">
    <source>
        <dbReference type="Proteomes" id="UP000444185"/>
    </source>
</evidence>
<accession>A0A844Y2X1</accession>
<dbReference type="Proteomes" id="UP000444185">
    <property type="component" value="Unassembled WGS sequence"/>
</dbReference>
<dbReference type="AlphaFoldDB" id="A0A844Y2X1"/>
<protein>
    <recommendedName>
        <fullName evidence="4">Peptidase M1 membrane alanine aminopeptidase domain-containing protein</fullName>
    </recommendedName>
</protein>
<organism evidence="2 3">
    <name type="scientific">Qipengyuania gaetbuli</name>
    <dbReference type="NCBI Taxonomy" id="266952"/>
    <lineage>
        <taxon>Bacteria</taxon>
        <taxon>Pseudomonadati</taxon>
        <taxon>Pseudomonadota</taxon>
        <taxon>Alphaproteobacteria</taxon>
        <taxon>Sphingomonadales</taxon>
        <taxon>Erythrobacteraceae</taxon>
        <taxon>Qipengyuania</taxon>
    </lineage>
</organism>
<dbReference type="SUPFAM" id="SSF55486">
    <property type="entry name" value="Metalloproteases ('zincins'), catalytic domain"/>
    <property type="match status" value="1"/>
</dbReference>
<evidence type="ECO:0008006" key="4">
    <source>
        <dbReference type="Google" id="ProtNLM"/>
    </source>
</evidence>
<gene>
    <name evidence="2" type="ORF">GRI42_10150</name>
</gene>
<reference evidence="2 3" key="1">
    <citation type="submission" date="2019-12" db="EMBL/GenBank/DDBJ databases">
        <title>Genomic-based taxomic classification of the family Erythrobacteraceae.</title>
        <authorList>
            <person name="Xu L."/>
        </authorList>
    </citation>
    <scope>NUCLEOTIDE SEQUENCE [LARGE SCALE GENOMIC DNA]</scope>
    <source>
        <strain evidence="2 3">DSM 16225</strain>
    </source>
</reference>
<dbReference type="InterPro" id="IPR027268">
    <property type="entry name" value="Peptidase_M4/M1_CTD_sf"/>
</dbReference>
<evidence type="ECO:0000256" key="1">
    <source>
        <dbReference type="SAM" id="SignalP"/>
    </source>
</evidence>
<keyword evidence="3" id="KW-1185">Reference proteome</keyword>
<comment type="caution">
    <text evidence="2">The sequence shown here is derived from an EMBL/GenBank/DDBJ whole genome shotgun (WGS) entry which is preliminary data.</text>
</comment>